<dbReference type="Proteomes" id="UP000233524">
    <property type="component" value="Unassembled WGS sequence"/>
</dbReference>
<dbReference type="Gene3D" id="3.40.50.150">
    <property type="entry name" value="Vaccinia Virus protein VP39"/>
    <property type="match status" value="1"/>
</dbReference>
<name>A0A2N3NFD3_9PEZI</name>
<dbReference type="Pfam" id="PF13649">
    <property type="entry name" value="Methyltransf_25"/>
    <property type="match status" value="1"/>
</dbReference>
<feature type="compositionally biased region" description="Polar residues" evidence="2">
    <location>
        <begin position="693"/>
        <end position="704"/>
    </location>
</feature>
<feature type="compositionally biased region" description="Low complexity" evidence="2">
    <location>
        <begin position="431"/>
        <end position="442"/>
    </location>
</feature>
<comment type="similarity">
    <text evidence="1">Belongs to the methyltransferase superfamily. LaeA methyltransferase family.</text>
</comment>
<dbReference type="CDD" id="cd02440">
    <property type="entry name" value="AdoMet_MTases"/>
    <property type="match status" value="1"/>
</dbReference>
<keyword evidence="5" id="KW-1185">Reference proteome</keyword>
<feature type="region of interest" description="Disordered" evidence="2">
    <location>
        <begin position="17"/>
        <end position="190"/>
    </location>
</feature>
<accession>A0A2N3NFD3</accession>
<gene>
    <name evidence="4" type="ORF">jhhlp_002868</name>
</gene>
<dbReference type="InterPro" id="IPR041698">
    <property type="entry name" value="Methyltransf_25"/>
</dbReference>
<dbReference type="InParanoid" id="A0A2N3NFD3"/>
<dbReference type="PANTHER" id="PTHR43591">
    <property type="entry name" value="METHYLTRANSFERASE"/>
    <property type="match status" value="1"/>
</dbReference>
<dbReference type="VEuPathDB" id="FungiDB:jhhlp_002868"/>
<dbReference type="SUPFAM" id="SSF53335">
    <property type="entry name" value="S-adenosyl-L-methionine-dependent methyltransferases"/>
    <property type="match status" value="1"/>
</dbReference>
<feature type="domain" description="Methyltransferase" evidence="3">
    <location>
        <begin position="767"/>
        <end position="882"/>
    </location>
</feature>
<feature type="compositionally biased region" description="Basic residues" evidence="2">
    <location>
        <begin position="158"/>
        <end position="174"/>
    </location>
</feature>
<dbReference type="AlphaFoldDB" id="A0A2N3NFD3"/>
<feature type="compositionally biased region" description="Low complexity" evidence="2">
    <location>
        <begin position="562"/>
        <end position="604"/>
    </location>
</feature>
<feature type="compositionally biased region" description="Low complexity" evidence="2">
    <location>
        <begin position="303"/>
        <end position="320"/>
    </location>
</feature>
<feature type="region of interest" description="Disordered" evidence="2">
    <location>
        <begin position="209"/>
        <end position="229"/>
    </location>
</feature>
<evidence type="ECO:0000256" key="1">
    <source>
        <dbReference type="ARBA" id="ARBA00038158"/>
    </source>
</evidence>
<protein>
    <recommendedName>
        <fullName evidence="3">Methyltransferase domain-containing protein</fullName>
    </recommendedName>
</protein>
<dbReference type="InterPro" id="IPR029063">
    <property type="entry name" value="SAM-dependent_MTases_sf"/>
</dbReference>
<feature type="region of interest" description="Disordered" evidence="2">
    <location>
        <begin position="670"/>
        <end position="704"/>
    </location>
</feature>
<dbReference type="STRING" id="41688.A0A2N3NFD3"/>
<comment type="caution">
    <text evidence="4">The sequence shown here is derived from an EMBL/GenBank/DDBJ whole genome shotgun (WGS) entry which is preliminary data.</text>
</comment>
<dbReference type="PANTHER" id="PTHR43591:SF50">
    <property type="entry name" value="METHYLTRANSFERASE DOMAIN-CONTAINING PROTEIN-RELATED"/>
    <property type="match status" value="1"/>
</dbReference>
<feature type="region of interest" description="Disordered" evidence="2">
    <location>
        <begin position="387"/>
        <end position="456"/>
    </location>
</feature>
<sequence>MSAQLYAWYYPTVSTPTPKPRGYAAGHTRSRSAASVSVTTPPLTTSSSLASRKSTSSASTASSSASASSVNRHNISKFQTRESDKAASGTGPNGPESSVTFHHPALQVQGGAAGPAQAQAGEVHSQASGTPAPKKRQSLLHRSNSTAEKQLEKEKQKLQKKQRRRSNPFHRGHARSNSTDSIITPIPIPIPPHPNSDYHYNINTPGAALLSSSSPTRTGAGGGGLSSHDTSARLQSRLLLHRFDPAAAARGQSSSLAFSNLQSQQYSHYNHNAYHHYYSHFKIQYYPSHPLHQFPPHRCTCTTPAAASSTPLSPSSAATSNIPTSPKTQSAFAPTSAQQTNNSERSAPTPRSPTKLLDDNSAPTSSSPPSTAPALAAHLVGDIPARVPYCPSGPTPPHSPTTTIPPNFSNFTRKSIAPLTANPQPPPSPLQPASALATSDPPLSLPPPTLSSQADSSAARVGLGLGSDLDLLAAIDAVGPRRHTVTTDLLRTLTAAATDLVVPGRRCAFCIFYSQFPALVGHHLQAQSQQHQPGPRPATAARLGTDPVVHPDLLPVVATSTTASTAAPTPKVVPADTNNTTTINQNINTTTSANGATSPKHPTNNTPPPHPLHNPHSSPRLRPRSKFGKLATPSEFTIGFLPPRVALSALELKHVAMQADPETGRVAKMNSSAYSRSESLSSASGTASLSARTMASTDPSASGETLSMKSFITKNGRAYLNDPSIPYPLPVDLAELHRQSLRTLLLIQVFGAPVCSPAFASRPPARVLEVGCGSGFWSMMCHRYFRDRGHGNISFTGLDIAPLSPGSAAGSGADGAGTMPEFAKPDRDMNWRFIQHDIRYTPFPFADGEFDLVMVKDMSLAVTHSSQQRMVDEYIRLLRPGGHLEIWESDHTIRMLRPHVAGSTSSGVATQTAVAMPADQDEEHEAAASLGAYIMGANTPLSPPLNNFLVEYNLWLVRALELRDVSPVPCTLIGPMLLQESDDLCDVRSRRLAVPLSEVRWEKEGVGGVVTKDGKSYIDTRGKGKQKSDASGKNKTLSTGQAALRRTALQTVVQGIQALEPMLKDVSGKRQDEWDGWISKMMNDLMKENGTSWGECLEVGAWWAQKRA</sequence>
<evidence type="ECO:0000313" key="5">
    <source>
        <dbReference type="Proteomes" id="UP000233524"/>
    </source>
</evidence>
<evidence type="ECO:0000313" key="4">
    <source>
        <dbReference type="EMBL" id="PKS11107.1"/>
    </source>
</evidence>
<feature type="region of interest" description="Disordered" evidence="2">
    <location>
        <begin position="562"/>
        <end position="627"/>
    </location>
</feature>
<feature type="region of interest" description="Disordered" evidence="2">
    <location>
        <begin position="303"/>
        <end position="373"/>
    </location>
</feature>
<dbReference type="OrthoDB" id="2013972at2759"/>
<feature type="compositionally biased region" description="Low complexity" evidence="2">
    <location>
        <begin position="105"/>
        <end position="121"/>
    </location>
</feature>
<reference evidence="4 5" key="1">
    <citation type="journal article" date="2017" name="G3 (Bethesda)">
        <title>First Draft Genome Sequence of the Pathogenic Fungus Lomentospora prolificans (Formerly Scedosporium prolificans).</title>
        <authorList>
            <person name="Luo R."/>
            <person name="Zimin A."/>
            <person name="Workman R."/>
            <person name="Fan Y."/>
            <person name="Pertea G."/>
            <person name="Grossman N."/>
            <person name="Wear M.P."/>
            <person name="Jia B."/>
            <person name="Miller H."/>
            <person name="Casadevall A."/>
            <person name="Timp W."/>
            <person name="Zhang S.X."/>
            <person name="Salzberg S.L."/>
        </authorList>
    </citation>
    <scope>NUCLEOTIDE SEQUENCE [LARGE SCALE GENOMIC DNA]</scope>
    <source>
        <strain evidence="4 5">JHH-5317</strain>
    </source>
</reference>
<feature type="compositionally biased region" description="Polar residues" evidence="2">
    <location>
        <begin position="321"/>
        <end position="346"/>
    </location>
</feature>
<evidence type="ECO:0000259" key="3">
    <source>
        <dbReference type="Pfam" id="PF13649"/>
    </source>
</evidence>
<feature type="compositionally biased region" description="Low complexity" evidence="2">
    <location>
        <begin position="671"/>
        <end position="691"/>
    </location>
</feature>
<feature type="compositionally biased region" description="Low complexity" evidence="2">
    <location>
        <begin position="361"/>
        <end position="373"/>
    </location>
</feature>
<proteinExistence type="inferred from homology"/>
<evidence type="ECO:0000256" key="2">
    <source>
        <dbReference type="SAM" id="MobiDB-lite"/>
    </source>
</evidence>
<feature type="compositionally biased region" description="Low complexity" evidence="2">
    <location>
        <begin position="34"/>
        <end position="69"/>
    </location>
</feature>
<organism evidence="4 5">
    <name type="scientific">Lomentospora prolificans</name>
    <dbReference type="NCBI Taxonomy" id="41688"/>
    <lineage>
        <taxon>Eukaryota</taxon>
        <taxon>Fungi</taxon>
        <taxon>Dikarya</taxon>
        <taxon>Ascomycota</taxon>
        <taxon>Pezizomycotina</taxon>
        <taxon>Sordariomycetes</taxon>
        <taxon>Hypocreomycetidae</taxon>
        <taxon>Microascales</taxon>
        <taxon>Microascaceae</taxon>
        <taxon>Lomentospora</taxon>
    </lineage>
</organism>
<dbReference type="EMBL" id="NLAX01000008">
    <property type="protein sequence ID" value="PKS11107.1"/>
    <property type="molecule type" value="Genomic_DNA"/>
</dbReference>